<dbReference type="GO" id="GO:0032190">
    <property type="term" value="F:acrosin binding"/>
    <property type="evidence" value="ECO:0007669"/>
    <property type="project" value="TreeGrafter"/>
</dbReference>
<evidence type="ECO:0000256" key="11">
    <source>
        <dbReference type="ARBA" id="ARBA00023136"/>
    </source>
</evidence>
<comment type="PTM">
    <text evidence="14">Proteolytically cleaved before the transmembrane segment to yield the secreted ectodomain incorporated in the zona pellucida.</text>
</comment>
<comment type="subcellular location">
    <subcellularLocation>
        <location evidence="1">Secreted</location>
        <location evidence="1">Extracellular space</location>
        <location evidence="1">Extracellular matrix</location>
    </subcellularLocation>
    <subcellularLocation>
        <location evidence="14">Zona pellucida</location>
    </subcellularLocation>
    <subcellularLocation>
        <location evidence="14">Cell membrane</location>
        <topology evidence="14">Single-pass type I membrane protein</topology>
    </subcellularLocation>
</comment>
<dbReference type="GO" id="GO:0007339">
    <property type="term" value="P:binding of sperm to zona pellucida"/>
    <property type="evidence" value="ECO:0007669"/>
    <property type="project" value="UniProtKB-UniRule"/>
</dbReference>
<evidence type="ECO:0000256" key="9">
    <source>
        <dbReference type="ARBA" id="ARBA00022729"/>
    </source>
</evidence>
<gene>
    <name evidence="18" type="primary">zp3b</name>
</gene>
<dbReference type="InterPro" id="IPR042235">
    <property type="entry name" value="ZP-C_dom"/>
</dbReference>
<dbReference type="Gene3D" id="2.60.40.3210">
    <property type="entry name" value="Zona pellucida, ZP-N domain"/>
    <property type="match status" value="1"/>
</dbReference>
<dbReference type="Pfam" id="PF00100">
    <property type="entry name" value="Zona_pellucida"/>
    <property type="match status" value="1"/>
</dbReference>
<keyword evidence="10" id="KW-1133">Transmembrane helix</keyword>
<dbReference type="GeneID" id="115812327"/>
<dbReference type="InterPro" id="IPR001507">
    <property type="entry name" value="ZP_dom"/>
</dbReference>
<sequence length="466" mass="51053">MEHCRKHPKFVAVLLTLLILAERYPSSYSQKDVKSQAVLNQRQVYVNQQNSAKLATGPTRRPHPKTVLVTCNERAIEVVVKADLFETGILVEPEDLWLGASSGHEGKSQYVCGAVSTGESEYTVYAELNDCGTQLYLTEDAVVYANQLVYSPNPSPDGVILLEGVVIPIECHYRRRYALDSVAVVPTWIPFASTVTANDILEFHLKIMSDDWTHERGSNIFFLGDAIHLEASVTVARHGPLRLFVDSCVATPTPDPNGDVKYSFIEHYGCLADSVLTGSDSRFLPRVQDDKLQIALDAFHFYQGTGNLIYIVCHLKAVPANQVVDSQNRACASVDKMWRSVDGNDQVCRSCDKAIRASMPKSTRLPRVVSTTTTTRPPQTRSTKKHESASFFRVRPGVTPKTVAPTNVAIPVSAIIEELGDMSLSGTGTTTAADVLELKTTAKGGTLTLMEETGFINKSTKNSSAT</sequence>
<evidence type="ECO:0000313" key="17">
    <source>
        <dbReference type="Proteomes" id="UP000504632"/>
    </source>
</evidence>
<keyword evidence="12 14" id="KW-1015">Disulfide bond</keyword>
<dbReference type="InParanoid" id="A0A6J2VHB4"/>
<dbReference type="RefSeq" id="XP_030630671.1">
    <property type="nucleotide sequence ID" value="XM_030774811.1"/>
</dbReference>
<dbReference type="Pfam" id="PF23344">
    <property type="entry name" value="ZP-N"/>
    <property type="match status" value="1"/>
</dbReference>
<keyword evidence="13" id="KW-0325">Glycoprotein</keyword>
<keyword evidence="6 14" id="KW-0272">Extracellular matrix</keyword>
<evidence type="ECO:0000256" key="4">
    <source>
        <dbReference type="ARBA" id="ARBA00022475"/>
    </source>
</evidence>
<evidence type="ECO:0000256" key="1">
    <source>
        <dbReference type="ARBA" id="ARBA00004498"/>
    </source>
</evidence>
<keyword evidence="11" id="KW-0472">Membrane</keyword>
<feature type="signal peptide" evidence="14">
    <location>
        <begin position="1"/>
        <end position="29"/>
    </location>
</feature>
<dbReference type="PANTHER" id="PTHR11576:SF2">
    <property type="entry name" value="ZONA PELLUCIDA SPERM-BINDING PROTEIN 3"/>
    <property type="match status" value="1"/>
</dbReference>
<name>A0A6J2VHB4_CHACN</name>
<dbReference type="FunFam" id="2.60.40.3210:FF:000001">
    <property type="entry name" value="Zona pellucida sperm-binding protein 3"/>
    <property type="match status" value="1"/>
</dbReference>
<proteinExistence type="inferred from homology"/>
<dbReference type="AlphaFoldDB" id="A0A6J2VHB4"/>
<accession>A0A6J2VHB4</accession>
<feature type="region of interest" description="Disordered" evidence="15">
    <location>
        <begin position="364"/>
        <end position="386"/>
    </location>
</feature>
<dbReference type="FunFam" id="2.60.40.4100:FF:000002">
    <property type="entry name" value="Zona pellucida sperm-binding protein 3"/>
    <property type="match status" value="1"/>
</dbReference>
<evidence type="ECO:0000256" key="15">
    <source>
        <dbReference type="SAM" id="MobiDB-lite"/>
    </source>
</evidence>
<feature type="domain" description="ZP" evidence="16">
    <location>
        <begin position="70"/>
        <end position="338"/>
    </location>
</feature>
<comment type="function">
    <text evidence="14">Component of the zona pellucida, an extracellular matrix surrounding oocytes which mediates sperm binding, induction of the acrosome reaction and prevents post-fertilization polyspermy. The zona pellucida is composed of 3 to 4 glycoproteins, ZP1, ZP2, ZP3, and ZP4. ZP3 is essential for sperm binding and zona matrix formation.</text>
</comment>
<dbReference type="InterPro" id="IPR055355">
    <property type="entry name" value="ZP-C"/>
</dbReference>
<dbReference type="Proteomes" id="UP000504632">
    <property type="component" value="Chromosome 5"/>
</dbReference>
<evidence type="ECO:0000256" key="2">
    <source>
        <dbReference type="ARBA" id="ARBA00006735"/>
    </source>
</evidence>
<protein>
    <recommendedName>
        <fullName evidence="3 14">Zona pellucida sperm-binding protein 3</fullName>
    </recommendedName>
</protein>
<dbReference type="CTD" id="64692"/>
<evidence type="ECO:0000256" key="3">
    <source>
        <dbReference type="ARBA" id="ARBA00017980"/>
    </source>
</evidence>
<evidence type="ECO:0000256" key="13">
    <source>
        <dbReference type="ARBA" id="ARBA00023180"/>
    </source>
</evidence>
<evidence type="ECO:0000259" key="16">
    <source>
        <dbReference type="PROSITE" id="PS51034"/>
    </source>
</evidence>
<evidence type="ECO:0000313" key="18">
    <source>
        <dbReference type="RefSeq" id="XP_030630671.1"/>
    </source>
</evidence>
<feature type="chain" id="PRO_5041489637" description="Zona pellucida sperm-binding protein 3" evidence="14">
    <location>
        <begin position="30"/>
        <end position="466"/>
    </location>
</feature>
<dbReference type="InterPro" id="IPR048290">
    <property type="entry name" value="ZP_chr"/>
</dbReference>
<evidence type="ECO:0000256" key="5">
    <source>
        <dbReference type="ARBA" id="ARBA00022525"/>
    </source>
</evidence>
<dbReference type="GO" id="GO:0005886">
    <property type="term" value="C:plasma membrane"/>
    <property type="evidence" value="ECO:0007669"/>
    <property type="project" value="UniProtKB-SubCell"/>
</dbReference>
<dbReference type="Gene3D" id="2.60.40.4100">
    <property type="entry name" value="Zona pellucida, ZP-C domain"/>
    <property type="match status" value="1"/>
</dbReference>
<feature type="compositionally biased region" description="Low complexity" evidence="15">
    <location>
        <begin position="364"/>
        <end position="381"/>
    </location>
</feature>
<dbReference type="SMART" id="SM00241">
    <property type="entry name" value="ZP"/>
    <property type="match status" value="1"/>
</dbReference>
<dbReference type="GO" id="GO:0035804">
    <property type="term" value="F:structural constituent of egg coat"/>
    <property type="evidence" value="ECO:0007669"/>
    <property type="project" value="UniProtKB-UniRule"/>
</dbReference>
<keyword evidence="9 14" id="KW-0732">Signal</keyword>
<dbReference type="GO" id="GO:2000344">
    <property type="term" value="P:positive regulation of acrosome reaction"/>
    <property type="evidence" value="ECO:0007669"/>
    <property type="project" value="UniProtKB-UniRule"/>
</dbReference>
<dbReference type="OrthoDB" id="8880842at2759"/>
<evidence type="ECO:0000256" key="7">
    <source>
        <dbReference type="ARBA" id="ARBA00022685"/>
    </source>
</evidence>
<keyword evidence="8" id="KW-0812">Transmembrane</keyword>
<dbReference type="PROSITE" id="PS51034">
    <property type="entry name" value="ZP_2"/>
    <property type="match status" value="1"/>
</dbReference>
<keyword evidence="17" id="KW-1185">Reference proteome</keyword>
<comment type="similarity">
    <text evidence="2 14">Belongs to the ZP domain family. ZPC subfamily.</text>
</comment>
<evidence type="ECO:0000256" key="10">
    <source>
        <dbReference type="ARBA" id="ARBA00022989"/>
    </source>
</evidence>
<dbReference type="InterPro" id="IPR055356">
    <property type="entry name" value="ZP-N"/>
</dbReference>
<keyword evidence="7 14" id="KW-0165">Cleavage on pair of basic residues</keyword>
<evidence type="ECO:0000256" key="6">
    <source>
        <dbReference type="ARBA" id="ARBA00022530"/>
    </source>
</evidence>
<evidence type="ECO:0000256" key="14">
    <source>
        <dbReference type="RuleBase" id="RU367066"/>
    </source>
</evidence>
<organism evidence="17 18">
    <name type="scientific">Chanos chanos</name>
    <name type="common">Milkfish</name>
    <name type="synonym">Mugil chanos</name>
    <dbReference type="NCBI Taxonomy" id="29144"/>
    <lineage>
        <taxon>Eukaryota</taxon>
        <taxon>Metazoa</taxon>
        <taxon>Chordata</taxon>
        <taxon>Craniata</taxon>
        <taxon>Vertebrata</taxon>
        <taxon>Euteleostomi</taxon>
        <taxon>Actinopterygii</taxon>
        <taxon>Neopterygii</taxon>
        <taxon>Teleostei</taxon>
        <taxon>Ostariophysi</taxon>
        <taxon>Gonorynchiformes</taxon>
        <taxon>Chanidae</taxon>
        <taxon>Chanos</taxon>
    </lineage>
</organism>
<comment type="domain">
    <text evidence="14">The ZP domain is involved in the polymerization of the ZP proteins to form the zona pellucida.</text>
</comment>
<dbReference type="GO" id="GO:0035803">
    <property type="term" value="P:egg coat formation"/>
    <property type="evidence" value="ECO:0007669"/>
    <property type="project" value="UniProtKB-UniRule"/>
</dbReference>
<dbReference type="GO" id="GO:0035805">
    <property type="term" value="C:egg coat"/>
    <property type="evidence" value="ECO:0007669"/>
    <property type="project" value="UniProtKB-SubCell"/>
</dbReference>
<keyword evidence="5 14" id="KW-0964">Secreted</keyword>
<evidence type="ECO:0000256" key="12">
    <source>
        <dbReference type="ARBA" id="ARBA00023157"/>
    </source>
</evidence>
<keyword evidence="4 14" id="KW-1003">Cell membrane</keyword>
<reference evidence="18" key="1">
    <citation type="submission" date="2025-08" db="UniProtKB">
        <authorList>
            <consortium name="RefSeq"/>
        </authorList>
    </citation>
    <scope>IDENTIFICATION</scope>
</reference>
<evidence type="ECO:0000256" key="8">
    <source>
        <dbReference type="ARBA" id="ARBA00022692"/>
    </source>
</evidence>
<dbReference type="PANTHER" id="PTHR11576">
    <property type="entry name" value="ZONA PELLUCIDA SPERM-BINDING PROTEIN 3"/>
    <property type="match status" value="1"/>
</dbReference>
<dbReference type="PRINTS" id="PR00023">
    <property type="entry name" value="ZPELLUCIDA"/>
</dbReference>